<evidence type="ECO:0000313" key="2">
    <source>
        <dbReference type="EMBL" id="MCI42662.1"/>
    </source>
</evidence>
<reference evidence="2 3" key="1">
    <citation type="journal article" date="2018" name="Front. Plant Sci.">
        <title>Red Clover (Trifolium pratense) and Zigzag Clover (T. medium) - A Picture of Genomic Similarities and Differences.</title>
        <authorList>
            <person name="Dluhosova J."/>
            <person name="Istvanek J."/>
            <person name="Nedelnik J."/>
            <person name="Repkova J."/>
        </authorList>
    </citation>
    <scope>NUCLEOTIDE SEQUENCE [LARGE SCALE GENOMIC DNA]</scope>
    <source>
        <strain evidence="3">cv. 10/8</strain>
        <tissue evidence="2">Leaf</tissue>
    </source>
</reference>
<comment type="caution">
    <text evidence="2">The sequence shown here is derived from an EMBL/GenBank/DDBJ whole genome shotgun (WGS) entry which is preliminary data.</text>
</comment>
<evidence type="ECO:0000313" key="3">
    <source>
        <dbReference type="Proteomes" id="UP000265520"/>
    </source>
</evidence>
<keyword evidence="3" id="KW-1185">Reference proteome</keyword>
<feature type="non-terminal residue" evidence="2">
    <location>
        <position position="46"/>
    </location>
</feature>
<dbReference type="Proteomes" id="UP000265520">
    <property type="component" value="Unassembled WGS sequence"/>
</dbReference>
<sequence>MVSTSENNASSNSKEEFKFNDLADILWKMILALGAVWVIISWTPAE</sequence>
<keyword evidence="1" id="KW-0812">Transmembrane</keyword>
<proteinExistence type="predicted"/>
<keyword evidence="1" id="KW-0472">Membrane</keyword>
<name>A0A392S2J7_9FABA</name>
<protein>
    <submittedName>
        <fullName evidence="2">Uncharacterized protein</fullName>
    </submittedName>
</protein>
<evidence type="ECO:0000256" key="1">
    <source>
        <dbReference type="SAM" id="Phobius"/>
    </source>
</evidence>
<feature type="transmembrane region" description="Helical" evidence="1">
    <location>
        <begin position="25"/>
        <end position="45"/>
    </location>
</feature>
<dbReference type="AlphaFoldDB" id="A0A392S2J7"/>
<organism evidence="2 3">
    <name type="scientific">Trifolium medium</name>
    <dbReference type="NCBI Taxonomy" id="97028"/>
    <lineage>
        <taxon>Eukaryota</taxon>
        <taxon>Viridiplantae</taxon>
        <taxon>Streptophyta</taxon>
        <taxon>Embryophyta</taxon>
        <taxon>Tracheophyta</taxon>
        <taxon>Spermatophyta</taxon>
        <taxon>Magnoliopsida</taxon>
        <taxon>eudicotyledons</taxon>
        <taxon>Gunneridae</taxon>
        <taxon>Pentapetalae</taxon>
        <taxon>rosids</taxon>
        <taxon>fabids</taxon>
        <taxon>Fabales</taxon>
        <taxon>Fabaceae</taxon>
        <taxon>Papilionoideae</taxon>
        <taxon>50 kb inversion clade</taxon>
        <taxon>NPAAA clade</taxon>
        <taxon>Hologalegina</taxon>
        <taxon>IRL clade</taxon>
        <taxon>Trifolieae</taxon>
        <taxon>Trifolium</taxon>
    </lineage>
</organism>
<keyword evidence="1" id="KW-1133">Transmembrane helix</keyword>
<accession>A0A392S2J7</accession>
<dbReference type="EMBL" id="LXQA010307342">
    <property type="protein sequence ID" value="MCI42662.1"/>
    <property type="molecule type" value="Genomic_DNA"/>
</dbReference>